<evidence type="ECO:0000256" key="1">
    <source>
        <dbReference type="SAM" id="SignalP"/>
    </source>
</evidence>
<dbReference type="SMART" id="SM00034">
    <property type="entry name" value="CLECT"/>
    <property type="match status" value="1"/>
</dbReference>
<feature type="chain" id="PRO_5037599305" evidence="1">
    <location>
        <begin position="20"/>
        <end position="230"/>
    </location>
</feature>
<dbReference type="Pfam" id="PF00059">
    <property type="entry name" value="Lectin_C"/>
    <property type="match status" value="1"/>
</dbReference>
<dbReference type="CDD" id="cd00037">
    <property type="entry name" value="CLECT"/>
    <property type="match status" value="1"/>
</dbReference>
<accession>A0A914X3Y3</accession>
<dbReference type="Gene3D" id="3.10.100.10">
    <property type="entry name" value="Mannose-Binding Protein A, subunit A"/>
    <property type="match status" value="1"/>
</dbReference>
<dbReference type="PANTHER" id="PTHR22803">
    <property type="entry name" value="MANNOSE, PHOSPHOLIPASE, LECTIN RECEPTOR RELATED"/>
    <property type="match status" value="1"/>
</dbReference>
<proteinExistence type="predicted"/>
<dbReference type="InterPro" id="IPR050111">
    <property type="entry name" value="C-type_lectin/snaclec_domain"/>
</dbReference>
<reference evidence="4" key="1">
    <citation type="submission" date="2022-11" db="UniProtKB">
        <authorList>
            <consortium name="WormBaseParasite"/>
        </authorList>
    </citation>
    <scope>IDENTIFICATION</scope>
</reference>
<protein>
    <submittedName>
        <fullName evidence="4">C-type lectin domain-containing protein</fullName>
    </submittedName>
</protein>
<dbReference type="InterPro" id="IPR016186">
    <property type="entry name" value="C-type_lectin-like/link_sf"/>
</dbReference>
<name>A0A914X3Y3_9BILA</name>
<organism evidence="3 4">
    <name type="scientific">Plectus sambesii</name>
    <dbReference type="NCBI Taxonomy" id="2011161"/>
    <lineage>
        <taxon>Eukaryota</taxon>
        <taxon>Metazoa</taxon>
        <taxon>Ecdysozoa</taxon>
        <taxon>Nematoda</taxon>
        <taxon>Chromadorea</taxon>
        <taxon>Plectida</taxon>
        <taxon>Plectina</taxon>
        <taxon>Plectoidea</taxon>
        <taxon>Plectidae</taxon>
        <taxon>Plectus</taxon>
    </lineage>
</organism>
<feature type="signal peptide" evidence="1">
    <location>
        <begin position="1"/>
        <end position="19"/>
    </location>
</feature>
<evidence type="ECO:0000259" key="2">
    <source>
        <dbReference type="PROSITE" id="PS50041"/>
    </source>
</evidence>
<evidence type="ECO:0000313" key="4">
    <source>
        <dbReference type="WBParaSite" id="PSAMB.scaffold624size45368.g7800.t1"/>
    </source>
</evidence>
<dbReference type="InterPro" id="IPR001304">
    <property type="entry name" value="C-type_lectin-like"/>
</dbReference>
<sequence length="230" mass="25688">MKNALIPWFLLAISSGMAAEECARNWTRYERTKSCLMVLPQRLRWAEAEQMCVKFGGHLASITDEYENVFAFDLAKSANLTVQTVWLGKIVEFTKSGAYKWNDGEVGRNADGFRGEPPSGNDLCLTMWLDFDRPDGSWNEWDCGYATGYSALCKKSYKSTVRAPAPTPGQMLQQIKAVVPGVHEANRCCVGSSNASCQRCPLRQRCIPDDLDCWTKACDNNLGWCIPLPP</sequence>
<feature type="domain" description="C-type lectin" evidence="2">
    <location>
        <begin position="31"/>
        <end position="149"/>
    </location>
</feature>
<dbReference type="SUPFAM" id="SSF56436">
    <property type="entry name" value="C-type lectin-like"/>
    <property type="match status" value="1"/>
</dbReference>
<keyword evidence="1" id="KW-0732">Signal</keyword>
<dbReference type="PROSITE" id="PS50041">
    <property type="entry name" value="C_TYPE_LECTIN_2"/>
    <property type="match status" value="1"/>
</dbReference>
<evidence type="ECO:0000313" key="3">
    <source>
        <dbReference type="Proteomes" id="UP000887566"/>
    </source>
</evidence>
<dbReference type="InterPro" id="IPR016187">
    <property type="entry name" value="CTDL_fold"/>
</dbReference>
<dbReference type="Proteomes" id="UP000887566">
    <property type="component" value="Unplaced"/>
</dbReference>
<dbReference type="AlphaFoldDB" id="A0A914X3Y3"/>
<keyword evidence="3" id="KW-1185">Reference proteome</keyword>
<dbReference type="WBParaSite" id="PSAMB.scaffold624size45368.g7800.t1">
    <property type="protein sequence ID" value="PSAMB.scaffold624size45368.g7800.t1"/>
    <property type="gene ID" value="PSAMB.scaffold624size45368.g7800"/>
</dbReference>